<evidence type="ECO:0000313" key="1">
    <source>
        <dbReference type="EMBL" id="WXG70587.1"/>
    </source>
</evidence>
<dbReference type="Pfam" id="PF20242">
    <property type="entry name" value="Emfourin"/>
    <property type="match status" value="1"/>
</dbReference>
<evidence type="ECO:0000313" key="2">
    <source>
        <dbReference type="Proteomes" id="UP001432000"/>
    </source>
</evidence>
<name>A0ABZ2PNY0_9NOCA</name>
<dbReference type="Proteomes" id="UP001432000">
    <property type="component" value="Chromosome"/>
</dbReference>
<sequence>MDTKDAVMFIEVIRVGGVAGLTKRAQIDTDAIADEASVREWRQLVEQARPLLVSQPNVQSSSTRERDTFVWTVSVDDTTCQLGDSSITGPLRDLAQRTLREGRRP</sequence>
<keyword evidence="2" id="KW-1185">Reference proteome</keyword>
<dbReference type="InterPro" id="IPR049457">
    <property type="entry name" value="Emfourin"/>
</dbReference>
<accession>A0ABZ2PNY0</accession>
<protein>
    <submittedName>
        <fullName evidence="1">Protealysin inhibitor emfourin</fullName>
    </submittedName>
</protein>
<gene>
    <name evidence="1" type="ORF">WDS16_08870</name>
</gene>
<dbReference type="RefSeq" id="WP_338892089.1">
    <property type="nucleotide sequence ID" value="NZ_CP147846.1"/>
</dbReference>
<dbReference type="EMBL" id="CP147846">
    <property type="protein sequence ID" value="WXG70587.1"/>
    <property type="molecule type" value="Genomic_DNA"/>
</dbReference>
<reference evidence="1 2" key="1">
    <citation type="submission" date="2024-03" db="EMBL/GenBank/DDBJ databases">
        <title>Natural products discovery in diverse microorganisms through a two-stage MS feature dereplication strategy.</title>
        <authorList>
            <person name="Zhang R."/>
        </authorList>
    </citation>
    <scope>NUCLEOTIDE SEQUENCE [LARGE SCALE GENOMIC DNA]</scope>
    <source>
        <strain evidence="1 2">18930</strain>
    </source>
</reference>
<proteinExistence type="predicted"/>
<organism evidence="1 2">
    <name type="scientific">Rhodococcus sovatensis</name>
    <dbReference type="NCBI Taxonomy" id="1805840"/>
    <lineage>
        <taxon>Bacteria</taxon>
        <taxon>Bacillati</taxon>
        <taxon>Actinomycetota</taxon>
        <taxon>Actinomycetes</taxon>
        <taxon>Mycobacteriales</taxon>
        <taxon>Nocardiaceae</taxon>
        <taxon>Rhodococcus</taxon>
    </lineage>
</organism>